<proteinExistence type="predicted"/>
<evidence type="ECO:0000256" key="1">
    <source>
        <dbReference type="SAM" id="MobiDB-lite"/>
    </source>
</evidence>
<protein>
    <recommendedName>
        <fullName evidence="4">Transposase</fullName>
    </recommendedName>
</protein>
<dbReference type="RefSeq" id="WP_200173268.1">
    <property type="nucleotide sequence ID" value="NZ_BAABKQ010000001.1"/>
</dbReference>
<evidence type="ECO:0008006" key="4">
    <source>
        <dbReference type="Google" id="ProtNLM"/>
    </source>
</evidence>
<accession>A0ABP9C6P5</accession>
<sequence>MRAASYTILPASRLAAASTDRQGTSPHAADARTDAAERVDDEPADHVPGQRRCSFSTKIHLACEQGSPGIHSCLQLRYDLRHVMVVFGVLR</sequence>
<feature type="region of interest" description="Disordered" evidence="1">
    <location>
        <begin position="15"/>
        <end position="50"/>
    </location>
</feature>
<organism evidence="2 3">
    <name type="scientific">Tomitella cavernea</name>
    <dbReference type="NCBI Taxonomy" id="1387982"/>
    <lineage>
        <taxon>Bacteria</taxon>
        <taxon>Bacillati</taxon>
        <taxon>Actinomycetota</taxon>
        <taxon>Actinomycetes</taxon>
        <taxon>Mycobacteriales</taxon>
        <taxon>Tomitella</taxon>
    </lineage>
</organism>
<dbReference type="EMBL" id="BAABKQ010000001">
    <property type="protein sequence ID" value="GAA4803701.1"/>
    <property type="molecule type" value="Genomic_DNA"/>
</dbReference>
<gene>
    <name evidence="2" type="ORF">GCM10023353_02540</name>
</gene>
<reference evidence="3" key="1">
    <citation type="journal article" date="2019" name="Int. J. Syst. Evol. Microbiol.">
        <title>The Global Catalogue of Microorganisms (GCM) 10K type strain sequencing project: providing services to taxonomists for standard genome sequencing and annotation.</title>
        <authorList>
            <consortium name="The Broad Institute Genomics Platform"/>
            <consortium name="The Broad Institute Genome Sequencing Center for Infectious Disease"/>
            <person name="Wu L."/>
            <person name="Ma J."/>
        </authorList>
    </citation>
    <scope>NUCLEOTIDE SEQUENCE [LARGE SCALE GENOMIC DNA]</scope>
    <source>
        <strain evidence="3">JCM 18542</strain>
    </source>
</reference>
<comment type="caution">
    <text evidence="2">The sequence shown here is derived from an EMBL/GenBank/DDBJ whole genome shotgun (WGS) entry which is preliminary data.</text>
</comment>
<name>A0ABP9C6P5_9ACTN</name>
<keyword evidence="3" id="KW-1185">Reference proteome</keyword>
<evidence type="ECO:0000313" key="3">
    <source>
        <dbReference type="Proteomes" id="UP001500839"/>
    </source>
</evidence>
<feature type="compositionally biased region" description="Basic and acidic residues" evidence="1">
    <location>
        <begin position="29"/>
        <end position="38"/>
    </location>
</feature>
<evidence type="ECO:0000313" key="2">
    <source>
        <dbReference type="EMBL" id="GAA4803701.1"/>
    </source>
</evidence>
<dbReference type="Proteomes" id="UP001500839">
    <property type="component" value="Unassembled WGS sequence"/>
</dbReference>